<evidence type="ECO:0000256" key="1">
    <source>
        <dbReference type="SAM" id="MobiDB-lite"/>
    </source>
</evidence>
<feature type="chain" id="PRO_5002978768" evidence="2">
    <location>
        <begin position="30"/>
        <end position="207"/>
    </location>
</feature>
<name>C7LRE9_DESBD</name>
<keyword evidence="5" id="KW-1185">Reference proteome</keyword>
<feature type="compositionally biased region" description="Low complexity" evidence="1">
    <location>
        <begin position="47"/>
        <end position="64"/>
    </location>
</feature>
<feature type="compositionally biased region" description="Polar residues" evidence="1">
    <location>
        <begin position="72"/>
        <end position="84"/>
    </location>
</feature>
<dbReference type="KEGG" id="dba:Dbac_1191"/>
<dbReference type="eggNOG" id="COG2823">
    <property type="taxonomic scope" value="Bacteria"/>
</dbReference>
<evidence type="ECO:0000313" key="4">
    <source>
        <dbReference type="EMBL" id="ACU89295.1"/>
    </source>
</evidence>
<dbReference type="PROSITE" id="PS50914">
    <property type="entry name" value="BON"/>
    <property type="match status" value="1"/>
</dbReference>
<dbReference type="Gene3D" id="3.30.1340.30">
    <property type="match status" value="1"/>
</dbReference>
<dbReference type="RefSeq" id="WP_015773392.1">
    <property type="nucleotide sequence ID" value="NC_013173.1"/>
</dbReference>
<sequence length="207" mass="22209">MFNKALVFMALLVSVVFIGGMTISGTGFAQSPDNNNTKTNKQGMSHGGMNAEQNNNNMHNQQGMSSGGMNADQKNNNMHNQQGMSPGAVDADQKNNTMHNKQYMGGVKADQQNSTKHGKGYMSPGGVTADQQGESEQDRELTQKIRQGVMKDKALSMNAHNVKIITIDGVVTLKGPVASEQEKMAVEELAAEIAGKDNVKSEINIVP</sequence>
<keyword evidence="2" id="KW-0732">Signal</keyword>
<evidence type="ECO:0000313" key="5">
    <source>
        <dbReference type="Proteomes" id="UP000002216"/>
    </source>
</evidence>
<organism evidence="4 5">
    <name type="scientific">Desulfomicrobium baculatum (strain DSM 4028 / VKM B-1378 / X)</name>
    <name type="common">Desulfovibrio baculatus</name>
    <dbReference type="NCBI Taxonomy" id="525897"/>
    <lineage>
        <taxon>Bacteria</taxon>
        <taxon>Pseudomonadati</taxon>
        <taxon>Thermodesulfobacteriota</taxon>
        <taxon>Desulfovibrionia</taxon>
        <taxon>Desulfovibrionales</taxon>
        <taxon>Desulfomicrobiaceae</taxon>
        <taxon>Desulfomicrobium</taxon>
    </lineage>
</organism>
<protein>
    <submittedName>
        <fullName evidence="4">Transport-associated</fullName>
    </submittedName>
</protein>
<feature type="region of interest" description="Disordered" evidence="1">
    <location>
        <begin position="25"/>
        <end position="94"/>
    </location>
</feature>
<dbReference type="Pfam" id="PF04972">
    <property type="entry name" value="BON"/>
    <property type="match status" value="1"/>
</dbReference>
<proteinExistence type="predicted"/>
<evidence type="ECO:0000259" key="3">
    <source>
        <dbReference type="PROSITE" id="PS50914"/>
    </source>
</evidence>
<accession>C7LRE9</accession>
<feature type="domain" description="BON" evidence="3">
    <location>
        <begin position="137"/>
        <end position="207"/>
    </location>
</feature>
<evidence type="ECO:0000256" key="2">
    <source>
        <dbReference type="SAM" id="SignalP"/>
    </source>
</evidence>
<feature type="signal peptide" evidence="2">
    <location>
        <begin position="1"/>
        <end position="29"/>
    </location>
</feature>
<dbReference type="AlphaFoldDB" id="C7LRE9"/>
<dbReference type="STRING" id="525897.Dbac_1191"/>
<dbReference type="InterPro" id="IPR007055">
    <property type="entry name" value="BON_dom"/>
</dbReference>
<dbReference type="Proteomes" id="UP000002216">
    <property type="component" value="Chromosome"/>
</dbReference>
<feature type="compositionally biased region" description="Polar residues" evidence="1">
    <location>
        <begin position="25"/>
        <end position="43"/>
    </location>
</feature>
<gene>
    <name evidence="4" type="ordered locus">Dbac_1191</name>
</gene>
<feature type="region of interest" description="Disordered" evidence="1">
    <location>
        <begin position="110"/>
        <end position="135"/>
    </location>
</feature>
<reference evidence="4 5" key="1">
    <citation type="journal article" date="2009" name="Stand. Genomic Sci.">
        <title>Complete genome sequence of Desulfomicrobium baculatum type strain (X).</title>
        <authorList>
            <person name="Copeland A."/>
            <person name="Spring S."/>
            <person name="Goker M."/>
            <person name="Schneider S."/>
            <person name="Lapidus A."/>
            <person name="Del Rio T.G."/>
            <person name="Tice H."/>
            <person name="Cheng J.F."/>
            <person name="Chen F."/>
            <person name="Nolan M."/>
            <person name="Bruce D."/>
            <person name="Goodwin L."/>
            <person name="Pitluck S."/>
            <person name="Ivanova N."/>
            <person name="Mavrommatis K."/>
            <person name="Ovchinnikova G."/>
            <person name="Pati A."/>
            <person name="Chen A."/>
            <person name="Palaniappan K."/>
            <person name="Land M."/>
            <person name="Hauser L."/>
            <person name="Chang Y.J."/>
            <person name="Jeffries C.C."/>
            <person name="Meincke L."/>
            <person name="Sims D."/>
            <person name="Brettin T."/>
            <person name="Detter J.C."/>
            <person name="Han C."/>
            <person name="Chain P."/>
            <person name="Bristow J."/>
            <person name="Eisen J.A."/>
            <person name="Markowitz V."/>
            <person name="Hugenholtz P."/>
            <person name="Kyrpides N.C."/>
            <person name="Klenk H.P."/>
            <person name="Lucas S."/>
        </authorList>
    </citation>
    <scope>NUCLEOTIDE SEQUENCE [LARGE SCALE GENOMIC DNA]</scope>
    <source>
        <strain evidence="5">DSM 4028 / VKM B-1378 / X</strain>
    </source>
</reference>
<dbReference type="HOGENOM" id="CLU_1324624_0_0_7"/>
<dbReference type="EMBL" id="CP001629">
    <property type="protein sequence ID" value="ACU89295.1"/>
    <property type="molecule type" value="Genomic_DNA"/>
</dbReference>